<keyword evidence="4" id="KW-1185">Reference proteome</keyword>
<protein>
    <recommendedName>
        <fullName evidence="5">Uracil DNA glycosylase superfamily protein</fullName>
    </recommendedName>
</protein>
<reference evidence="2 3" key="1">
    <citation type="submission" date="2018-07" db="EMBL/GenBank/DDBJ databases">
        <title>Freshwater and sediment microbial communities from various areas in North America, analyzing microbe dynamics in response to fracking.</title>
        <authorList>
            <person name="Lamendella R."/>
        </authorList>
    </citation>
    <scope>NUCLEOTIDE SEQUENCE [LARGE SCALE GENOMIC DNA]</scope>
    <source>
        <strain evidence="2 3">114E</strain>
        <strain evidence="1 4">114E_o</strain>
    </source>
</reference>
<dbReference type="RefSeq" id="WP_113880509.1">
    <property type="nucleotide sequence ID" value="NZ_QNSA01000012.1"/>
</dbReference>
<evidence type="ECO:0000313" key="1">
    <source>
        <dbReference type="EMBL" id="RBP69563.1"/>
    </source>
</evidence>
<organism evidence="2 3">
    <name type="scientific">Marinobacter nauticus</name>
    <name type="common">Marinobacter hydrocarbonoclasticus</name>
    <name type="synonym">Marinobacter aquaeolei</name>
    <dbReference type="NCBI Taxonomy" id="2743"/>
    <lineage>
        <taxon>Bacteria</taxon>
        <taxon>Pseudomonadati</taxon>
        <taxon>Pseudomonadota</taxon>
        <taxon>Gammaproteobacteria</taxon>
        <taxon>Pseudomonadales</taxon>
        <taxon>Marinobacteraceae</taxon>
        <taxon>Marinobacter</taxon>
    </lineage>
</organism>
<dbReference type="Proteomes" id="UP000253065">
    <property type="component" value="Unassembled WGS sequence"/>
</dbReference>
<gene>
    <name evidence="2" type="ORF">DET51_1125</name>
    <name evidence="1" type="ORF">DET64_1125</name>
</gene>
<evidence type="ECO:0008006" key="5">
    <source>
        <dbReference type="Google" id="ProtNLM"/>
    </source>
</evidence>
<evidence type="ECO:0000313" key="4">
    <source>
        <dbReference type="Proteomes" id="UP000253065"/>
    </source>
</evidence>
<evidence type="ECO:0000313" key="2">
    <source>
        <dbReference type="EMBL" id="RCW31207.1"/>
    </source>
</evidence>
<dbReference type="EMBL" id="QPJB01000012">
    <property type="protein sequence ID" value="RCW31207.1"/>
    <property type="molecule type" value="Genomic_DNA"/>
</dbReference>
<dbReference type="EMBL" id="QNSA01000012">
    <property type="protein sequence ID" value="RBP69563.1"/>
    <property type="molecule type" value="Genomic_DNA"/>
</dbReference>
<sequence>MKELISDYERILAGVKSEHFDLTQDKYSGVFLPVPFEEYWRSQPKVMLVGRETAGWNTKNGKNTIRRVIKANERRATGEIVSEAVERYFNHLELSASGRVVTRTSSRFKQYYFRLARELDLDSKALVYANLFAWDYDGRSPIDRPDGELSEVVRLSNQLLAAQIKQLKPHFIIFATGYDQIDPVIRSLFNDHFDGYENVDPVMPRKLWEFHGGGSVCYRIAHPRATHGHGEYREDVIARVKRSLENALPTQDEAR</sequence>
<evidence type="ECO:0000313" key="3">
    <source>
        <dbReference type="Proteomes" id="UP000252795"/>
    </source>
</evidence>
<name>A0A368UQV3_MARNT</name>
<proteinExistence type="predicted"/>
<dbReference type="Proteomes" id="UP000252795">
    <property type="component" value="Unassembled WGS sequence"/>
</dbReference>
<accession>A0A368UQV3</accession>
<comment type="caution">
    <text evidence="2">The sequence shown here is derived from an EMBL/GenBank/DDBJ whole genome shotgun (WGS) entry which is preliminary data.</text>
</comment>
<dbReference type="AlphaFoldDB" id="A0A368UQV3"/>